<dbReference type="EMBL" id="JBHSDS010000011">
    <property type="protein sequence ID" value="MFC4360172.1"/>
    <property type="molecule type" value="Genomic_DNA"/>
</dbReference>
<name>A0ABD5PH37_9EURY</name>
<feature type="non-terminal residue" evidence="1">
    <location>
        <position position="1"/>
    </location>
</feature>
<dbReference type="Proteomes" id="UP001595921">
    <property type="component" value="Unassembled WGS sequence"/>
</dbReference>
<organism evidence="1 2">
    <name type="scientific">Halobium salinum</name>
    <dbReference type="NCBI Taxonomy" id="1364940"/>
    <lineage>
        <taxon>Archaea</taxon>
        <taxon>Methanobacteriati</taxon>
        <taxon>Methanobacteriota</taxon>
        <taxon>Stenosarchaea group</taxon>
        <taxon>Halobacteria</taxon>
        <taxon>Halobacteriales</taxon>
        <taxon>Haloferacaceae</taxon>
        <taxon>Halobium</taxon>
    </lineage>
</organism>
<evidence type="ECO:0000313" key="2">
    <source>
        <dbReference type="Proteomes" id="UP001595921"/>
    </source>
</evidence>
<gene>
    <name evidence="1" type="ORF">ACFO0N_19660</name>
</gene>
<reference evidence="1 2" key="1">
    <citation type="journal article" date="2019" name="Int. J. Syst. Evol. Microbiol.">
        <title>The Global Catalogue of Microorganisms (GCM) 10K type strain sequencing project: providing services to taxonomists for standard genome sequencing and annotation.</title>
        <authorList>
            <consortium name="The Broad Institute Genomics Platform"/>
            <consortium name="The Broad Institute Genome Sequencing Center for Infectious Disease"/>
            <person name="Wu L."/>
            <person name="Ma J."/>
        </authorList>
    </citation>
    <scope>NUCLEOTIDE SEQUENCE [LARGE SCALE GENOMIC DNA]</scope>
    <source>
        <strain evidence="1 2">CGMCC 1.12553</strain>
    </source>
</reference>
<comment type="caution">
    <text evidence="1">The sequence shown here is derived from an EMBL/GenBank/DDBJ whole genome shotgun (WGS) entry which is preliminary data.</text>
</comment>
<sequence length="400" mass="44097">PADSGVLSPEQGLTEIEAQALPFVFRLGVEEVGRAVRVVAGGGDRLTAIYEVMGRSDERVEKVLALLERDEVSHALRLATCGRRSVQLECPEDAGGCGWDENYVPIHCGSRLCRDCMDRRVGTLIEEWKPAIQGMSHPTFGTFTIKNVSDPAKGRDAIVGAFGRLRRRTIPFEGETVREGEHQRWCWWSGTRVEDFQDGADQWKVGLQQAGAQGLARRLQSECVRYEWEDAAGHHRGRAIPFEEVVAGGLYAVDVKQKGPDEFNVHLHTVMDAPYVPQAALSAVWEDLTGDPVVDVRRIYDRTGEGIEKALAETVGYACKAPEFESVDDAVEFVTEMKGKALVHPFGTLHGAAGDTSGLLCCSRCEQAPSWWDYLGVVDERIDNMGKDWVVDGDRPPDGS</sequence>
<keyword evidence="2" id="KW-1185">Reference proteome</keyword>
<proteinExistence type="predicted"/>
<accession>A0ABD5PH37</accession>
<protein>
    <submittedName>
        <fullName evidence="1">Uncharacterized protein</fullName>
    </submittedName>
</protein>
<evidence type="ECO:0000313" key="1">
    <source>
        <dbReference type="EMBL" id="MFC4360172.1"/>
    </source>
</evidence>
<dbReference type="AlphaFoldDB" id="A0ABD5PH37"/>
<dbReference type="RefSeq" id="WP_390208796.1">
    <property type="nucleotide sequence ID" value="NZ_JBHSDS010000011.1"/>
</dbReference>